<dbReference type="RefSeq" id="XP_030746827.1">
    <property type="nucleotide sequence ID" value="XM_030890967.1"/>
</dbReference>
<evidence type="ECO:0000313" key="4">
    <source>
        <dbReference type="RefSeq" id="XP_030746827.1"/>
    </source>
</evidence>
<feature type="transmembrane region" description="Helical" evidence="1">
    <location>
        <begin position="435"/>
        <end position="463"/>
    </location>
</feature>
<dbReference type="InParanoid" id="A0A6J2X6N2"/>
<feature type="transmembrane region" description="Helical" evidence="1">
    <location>
        <begin position="181"/>
        <end position="214"/>
    </location>
</feature>
<feature type="signal peptide" evidence="2">
    <location>
        <begin position="1"/>
        <end position="24"/>
    </location>
</feature>
<evidence type="ECO:0000256" key="2">
    <source>
        <dbReference type="SAM" id="SignalP"/>
    </source>
</evidence>
<dbReference type="Proteomes" id="UP000504635">
    <property type="component" value="Unplaced"/>
</dbReference>
<feature type="transmembrane region" description="Helical" evidence="1">
    <location>
        <begin position="266"/>
        <end position="287"/>
    </location>
</feature>
<feature type="transmembrane region" description="Helical" evidence="1">
    <location>
        <begin position="220"/>
        <end position="245"/>
    </location>
</feature>
<evidence type="ECO:0000256" key="1">
    <source>
        <dbReference type="SAM" id="Phobius"/>
    </source>
</evidence>
<dbReference type="KEGG" id="soy:115875497"/>
<gene>
    <name evidence="4" type="primary">LOC115875497</name>
</gene>
<dbReference type="GeneID" id="115875497"/>
<dbReference type="OrthoDB" id="6742844at2759"/>
<keyword evidence="2" id="KW-0732">Signal</keyword>
<reference evidence="4" key="1">
    <citation type="submission" date="2025-08" db="UniProtKB">
        <authorList>
            <consortium name="RefSeq"/>
        </authorList>
    </citation>
    <scope>IDENTIFICATION</scope>
    <source>
        <tissue evidence="4">Gonads</tissue>
    </source>
</reference>
<feature type="chain" id="PRO_5026962928" evidence="2">
    <location>
        <begin position="25"/>
        <end position="555"/>
    </location>
</feature>
<keyword evidence="1" id="KW-0472">Membrane</keyword>
<protein>
    <submittedName>
        <fullName evidence="4">Uncharacterized protein LOC115875497</fullName>
    </submittedName>
</protein>
<keyword evidence="1" id="KW-1133">Transmembrane helix</keyword>
<sequence length="555" mass="57691">MNQKAYSILFCALLASTFYHEIKAKGVVPHHHGISKAKDRLLPSVETCSIQCTFNNTGLEVIVNVNTSIIIVVNTTSNNAIGIDFKANIVAILNGNNGQALFINLITKAYIWFDGSAGVTAWLKSSVSLEVYIQKSFSVAFQSSVGVKGNLSTITSAILELVFVIIVSVEGASIGSNATDALNAVIAASVQIVAYLSGSGVLSGILVLFASGAISVGGGIVFIAYVFVGIAKVVSVIGGGIQVLISKSISLNFEVLFSQASGIVKFVQIVLSLSAVVSVTALQSITVRQFLEIIVALGGFSSSGTNGVFLILYLYVNVTQDNLAVFIVWLLRFSASKSVAISLESDLAIFVELQSRVNISSAISTFVSSVSNSSSISIDGTVYKNIVSILTAQSGLSLIVQVVAAVAASLSIAVVTLLIRLLIVLLVLLTTQAGVNLLIAAGITGIAVINIGAFSIFTIVAWISQGVSVLLKNIVGGLFTAFTAALAIVEVSVTTFLLQATPLILAFFKFLTNSSLIVASQSDVSIVSGISASVNSSFSFSFSSNFSSNSSISVG</sequence>
<keyword evidence="1" id="KW-0812">Transmembrane</keyword>
<feature type="transmembrane region" description="Helical" evidence="1">
    <location>
        <begin position="475"/>
        <end position="508"/>
    </location>
</feature>
<keyword evidence="3" id="KW-1185">Reference proteome</keyword>
<proteinExistence type="predicted"/>
<feature type="transmembrane region" description="Helical" evidence="1">
    <location>
        <begin position="398"/>
        <end position="428"/>
    </location>
</feature>
<name>A0A6J2X6N2_SITOR</name>
<evidence type="ECO:0000313" key="3">
    <source>
        <dbReference type="Proteomes" id="UP000504635"/>
    </source>
</evidence>
<feature type="transmembrane region" description="Helical" evidence="1">
    <location>
        <begin position="293"/>
        <end position="316"/>
    </location>
</feature>
<dbReference type="AlphaFoldDB" id="A0A6J2X6N2"/>
<accession>A0A6J2X6N2</accession>
<feature type="transmembrane region" description="Helical" evidence="1">
    <location>
        <begin position="151"/>
        <end position="169"/>
    </location>
</feature>
<organism evidence="3 4">
    <name type="scientific">Sitophilus oryzae</name>
    <name type="common">Rice weevil</name>
    <name type="synonym">Curculio oryzae</name>
    <dbReference type="NCBI Taxonomy" id="7048"/>
    <lineage>
        <taxon>Eukaryota</taxon>
        <taxon>Metazoa</taxon>
        <taxon>Ecdysozoa</taxon>
        <taxon>Arthropoda</taxon>
        <taxon>Hexapoda</taxon>
        <taxon>Insecta</taxon>
        <taxon>Pterygota</taxon>
        <taxon>Neoptera</taxon>
        <taxon>Endopterygota</taxon>
        <taxon>Coleoptera</taxon>
        <taxon>Polyphaga</taxon>
        <taxon>Cucujiformia</taxon>
        <taxon>Curculionidae</taxon>
        <taxon>Dryophthorinae</taxon>
        <taxon>Sitophilus</taxon>
    </lineage>
</organism>